<accession>A0A7S9KKV3</accession>
<protein>
    <submittedName>
        <fullName evidence="1">Uncharacterized protein</fullName>
    </submittedName>
</protein>
<dbReference type="Proteomes" id="UP000594364">
    <property type="component" value="Chromosome 1"/>
</dbReference>
<name>A0A7S9KKV3_EPIFF</name>
<proteinExistence type="predicted"/>
<keyword evidence="2" id="KW-1185">Reference proteome</keyword>
<gene>
    <name evidence="1" type="ORF">C2857_005079</name>
</gene>
<reference evidence="1 2" key="1">
    <citation type="journal article" date="2018" name="PLoS Genet.">
        <title>Repeat elements organise 3D genome structure and mediate transcription in the filamentous fungus Epichloe festucae.</title>
        <authorList>
            <person name="Winter D.J."/>
            <person name="Ganley A.R.D."/>
            <person name="Young C.A."/>
            <person name="Liachko I."/>
            <person name="Schardl C.L."/>
            <person name="Dupont P.Y."/>
            <person name="Berry D."/>
            <person name="Ram A."/>
            <person name="Scott B."/>
            <person name="Cox M.P."/>
        </authorList>
    </citation>
    <scope>NUCLEOTIDE SEQUENCE [LARGE SCALE GENOMIC DNA]</scope>
    <source>
        <strain evidence="1 2">Fl1</strain>
    </source>
</reference>
<sequence>MSDTESEGPGLAFKVYVTASGLDEPAVIEALLEDSEEDAESLKIEKLEGQGTQAVIQHHRDSNHDETGTNAKLFLVFDSADFEARGVLLVSLDEYHGFDDAVRYAPAEANNFISSLSISNEDWYTVRMDVPEEKTETAPIDWFALYNSVPKKDDFNAALLAMNKGVQDVGVSEPDEDGDPDELPKFYRAVRAGNRSLDQIISDHPSYADENGLDAARFAVIDGDYREKGALLVQASPERDSFRCKGDVAGEILRWIFINLMTWDEAKAFAGGQ</sequence>
<organism evidence="1 2">
    <name type="scientific">Epichloe festucae (strain Fl1)</name>
    <dbReference type="NCBI Taxonomy" id="877507"/>
    <lineage>
        <taxon>Eukaryota</taxon>
        <taxon>Fungi</taxon>
        <taxon>Dikarya</taxon>
        <taxon>Ascomycota</taxon>
        <taxon>Pezizomycotina</taxon>
        <taxon>Sordariomycetes</taxon>
        <taxon>Hypocreomycetidae</taxon>
        <taxon>Hypocreales</taxon>
        <taxon>Clavicipitaceae</taxon>
        <taxon>Epichloe</taxon>
    </lineage>
</organism>
<dbReference type="AlphaFoldDB" id="A0A7S9KKV3"/>
<evidence type="ECO:0000313" key="2">
    <source>
        <dbReference type="Proteomes" id="UP000594364"/>
    </source>
</evidence>
<evidence type="ECO:0000313" key="1">
    <source>
        <dbReference type="EMBL" id="QPG94167.1"/>
    </source>
</evidence>
<dbReference type="OrthoDB" id="4864163at2759"/>
<dbReference type="EMBL" id="CP031385">
    <property type="protein sequence ID" value="QPG94167.1"/>
    <property type="molecule type" value="Genomic_DNA"/>
</dbReference>